<evidence type="ECO:0000313" key="3">
    <source>
        <dbReference type="Proteomes" id="UP001296993"/>
    </source>
</evidence>
<gene>
    <name evidence="2" type="ORF">JOF47_004195</name>
</gene>
<comment type="caution">
    <text evidence="2">The sequence shown here is derived from an EMBL/GenBank/DDBJ whole genome shotgun (WGS) entry which is preliminary data.</text>
</comment>
<keyword evidence="3" id="KW-1185">Reference proteome</keyword>
<reference evidence="2 3" key="1">
    <citation type="submission" date="2021-03" db="EMBL/GenBank/DDBJ databases">
        <title>Sequencing the genomes of 1000 actinobacteria strains.</title>
        <authorList>
            <person name="Klenk H.-P."/>
        </authorList>
    </citation>
    <scope>NUCLEOTIDE SEQUENCE [LARGE SCALE GENOMIC DNA]</scope>
    <source>
        <strain evidence="2 3">DSM 15797</strain>
    </source>
</reference>
<protein>
    <submittedName>
        <fullName evidence="2">Uncharacterized protein</fullName>
    </submittedName>
</protein>
<name>A0ABS4XJI8_9MICC</name>
<dbReference type="Proteomes" id="UP001296993">
    <property type="component" value="Unassembled WGS sequence"/>
</dbReference>
<evidence type="ECO:0000256" key="1">
    <source>
        <dbReference type="SAM" id="MobiDB-lite"/>
    </source>
</evidence>
<proteinExistence type="predicted"/>
<dbReference type="EMBL" id="JAGIOF010000004">
    <property type="protein sequence ID" value="MBP2388622.1"/>
    <property type="molecule type" value="Genomic_DNA"/>
</dbReference>
<organism evidence="2 3">
    <name type="scientific">Paeniglutamicibacter kerguelensis</name>
    <dbReference type="NCBI Taxonomy" id="254788"/>
    <lineage>
        <taxon>Bacteria</taxon>
        <taxon>Bacillati</taxon>
        <taxon>Actinomycetota</taxon>
        <taxon>Actinomycetes</taxon>
        <taxon>Micrococcales</taxon>
        <taxon>Micrococcaceae</taxon>
        <taxon>Paeniglutamicibacter</taxon>
    </lineage>
</organism>
<evidence type="ECO:0000313" key="2">
    <source>
        <dbReference type="EMBL" id="MBP2388622.1"/>
    </source>
</evidence>
<sequence>MGAGASVACRGRFPSSICLRGRGSDSRPPHCSPRQPFPCRRTCRSAQWRRAANSGSSKAGSRSRPAGAPMGSRAVAWVGSNLEELPNSARAMPRCSLDPPQSVYLPESFHPDPNRVGLAPSVSTDSTVLLSRFASSWRCGGLRVSWGGIAPTAPDHGLDGTLPPRVDSDMFVIAVTIYAWRAHDATHETPACRDGQEKHHADMGWNGIRSCVIFARRDTKPRGPSR</sequence>
<feature type="region of interest" description="Disordered" evidence="1">
    <location>
        <begin position="50"/>
        <end position="71"/>
    </location>
</feature>
<accession>A0ABS4XJI8</accession>